<comment type="caution">
    <text evidence="1">The sequence shown here is derived from an EMBL/GenBank/DDBJ whole genome shotgun (WGS) entry which is preliminary data.</text>
</comment>
<dbReference type="RefSeq" id="WP_059135602.1">
    <property type="nucleotide sequence ID" value="NZ_LMAI01000002.1"/>
</dbReference>
<name>A0A101CKG5_9FLAO</name>
<reference evidence="1 2" key="1">
    <citation type="submission" date="2015-10" db="EMBL/GenBank/DDBJ databases">
        <title>Genome sequence of Chryseobacterium greenlandense.</title>
        <authorList>
            <person name="Newman J."/>
            <person name="Fischer K."/>
            <person name="Miller J."/>
        </authorList>
    </citation>
    <scope>NUCLEOTIDE SEQUENCE [LARGE SCALE GENOMIC DNA]</scope>
    <source>
        <strain evidence="1 2">UMB34</strain>
    </source>
</reference>
<evidence type="ECO:0000313" key="1">
    <source>
        <dbReference type="EMBL" id="KUJ57625.1"/>
    </source>
</evidence>
<dbReference type="EMBL" id="LMAI01000002">
    <property type="protein sequence ID" value="KUJ57625.1"/>
    <property type="molecule type" value="Genomic_DNA"/>
</dbReference>
<proteinExistence type="predicted"/>
<gene>
    <name evidence="1" type="ORF">AR686_02360</name>
</gene>
<dbReference type="Proteomes" id="UP000054388">
    <property type="component" value="Unassembled WGS sequence"/>
</dbReference>
<accession>A0A101CKG5</accession>
<dbReference type="AlphaFoldDB" id="A0A101CKG5"/>
<evidence type="ECO:0000313" key="2">
    <source>
        <dbReference type="Proteomes" id="UP000054388"/>
    </source>
</evidence>
<organism evidence="1 2">
    <name type="scientific">Chryseobacterium aquaticum subsp. greenlandense</name>
    <dbReference type="NCBI Taxonomy" id="345663"/>
    <lineage>
        <taxon>Bacteria</taxon>
        <taxon>Pseudomonadati</taxon>
        <taxon>Bacteroidota</taxon>
        <taxon>Flavobacteriia</taxon>
        <taxon>Flavobacteriales</taxon>
        <taxon>Weeksellaceae</taxon>
        <taxon>Chryseobacterium group</taxon>
        <taxon>Chryseobacterium</taxon>
    </lineage>
</organism>
<sequence>MKSKAAFILLFAISIFYTQEKQDRKCKDFLQKEKLEFEKFKSTQSKSKYTALRNKIFSDVKKNKEVLTDNIHLCVVSNTFVNDYYPSGSENDCRYSSTLYLDKISYLDSLFWTRETFTYVEKNFRKNIFPVINHNGSVLITKENFHVFFSDGDYSFIKNFSTAYFPEKKENVFYLPNRNAKLTSGFTSILVIFKDYEFINKVEVTINNIKGLKPNVRKKTYKYIGNQWKLIETTKQN</sequence>
<protein>
    <submittedName>
        <fullName evidence="1">Uncharacterized protein</fullName>
    </submittedName>
</protein>